<evidence type="ECO:0000313" key="2">
    <source>
        <dbReference type="EMBL" id="CAE7283382.1"/>
    </source>
</evidence>
<keyword evidence="1" id="KW-0812">Transmembrane</keyword>
<feature type="transmembrane region" description="Helical" evidence="1">
    <location>
        <begin position="171"/>
        <end position="190"/>
    </location>
</feature>
<feature type="non-terminal residue" evidence="2">
    <location>
        <position position="296"/>
    </location>
</feature>
<dbReference type="Proteomes" id="UP000649617">
    <property type="component" value="Unassembled WGS sequence"/>
</dbReference>
<dbReference type="OrthoDB" id="437561at2759"/>
<dbReference type="AlphaFoldDB" id="A0A812NB03"/>
<feature type="transmembrane region" description="Helical" evidence="1">
    <location>
        <begin position="132"/>
        <end position="151"/>
    </location>
</feature>
<keyword evidence="3" id="KW-1185">Reference proteome</keyword>
<feature type="transmembrane region" description="Helical" evidence="1">
    <location>
        <begin position="75"/>
        <end position="94"/>
    </location>
</feature>
<accession>A0A812NB03</accession>
<organism evidence="2 3">
    <name type="scientific">Symbiodinium pilosum</name>
    <name type="common">Dinoflagellate</name>
    <dbReference type="NCBI Taxonomy" id="2952"/>
    <lineage>
        <taxon>Eukaryota</taxon>
        <taxon>Sar</taxon>
        <taxon>Alveolata</taxon>
        <taxon>Dinophyceae</taxon>
        <taxon>Suessiales</taxon>
        <taxon>Symbiodiniaceae</taxon>
        <taxon>Symbiodinium</taxon>
    </lineage>
</organism>
<proteinExistence type="predicted"/>
<protein>
    <submittedName>
        <fullName evidence="2">TXNRD1 protein</fullName>
    </submittedName>
</protein>
<feature type="transmembrane region" description="Helical" evidence="1">
    <location>
        <begin position="210"/>
        <end position="229"/>
    </location>
</feature>
<keyword evidence="1" id="KW-0472">Membrane</keyword>
<reference evidence="2" key="1">
    <citation type="submission" date="2021-02" db="EMBL/GenBank/DDBJ databases">
        <authorList>
            <person name="Dougan E. K."/>
            <person name="Rhodes N."/>
            <person name="Thang M."/>
            <person name="Chan C."/>
        </authorList>
    </citation>
    <scope>NUCLEOTIDE SEQUENCE</scope>
</reference>
<feature type="transmembrane region" description="Helical" evidence="1">
    <location>
        <begin position="42"/>
        <end position="63"/>
    </location>
</feature>
<name>A0A812NB03_SYMPI</name>
<evidence type="ECO:0000313" key="3">
    <source>
        <dbReference type="Proteomes" id="UP000649617"/>
    </source>
</evidence>
<evidence type="ECO:0000256" key="1">
    <source>
        <dbReference type="SAM" id="Phobius"/>
    </source>
</evidence>
<dbReference type="EMBL" id="CAJNIZ010009537">
    <property type="protein sequence ID" value="CAE7283382.1"/>
    <property type="molecule type" value="Genomic_DNA"/>
</dbReference>
<gene>
    <name evidence="2" type="primary">TXNRD1</name>
    <name evidence="2" type="ORF">SPIL2461_LOCUS6360</name>
</gene>
<comment type="caution">
    <text evidence="2">The sequence shown here is derived from an EMBL/GenBank/DDBJ whole genome shotgun (WGS) entry which is preliminary data.</text>
</comment>
<sequence length="296" mass="32981">FRKDAVRLSEIFQFLEDVVSVKINAAMAGDEGDAAASLARKYLLLQVLSMVSSLMSIGGIYLFFLRHPSLDTLGWVNFGTAMTSFLVLLVMFAVRRDLRQKYNLVFRSSGTEYSRPEDFSVRALLKDSSREGFMAMMLDVSAQMSVTVGIYTAGTRLGLGAMYQISALQAAFPQFGLGWVWGTAYILRLAGTRMVSQGEFEAFRNLFRHAATYCLLLMIAIAFTVIPFADALSFQQAEQACDYVTDLACLPHYNHIFGGGREQFSTLQQNFSRFFLPVLVARCFYQAGPHATTINS</sequence>
<keyword evidence="1" id="KW-1133">Transmembrane helix</keyword>